<keyword evidence="5" id="KW-1185">Reference proteome</keyword>
<dbReference type="InterPro" id="IPR003439">
    <property type="entry name" value="ABC_transporter-like_ATP-bd"/>
</dbReference>
<dbReference type="RefSeq" id="WP_257820609.1">
    <property type="nucleotide sequence ID" value="NZ_JABXYM010000001.1"/>
</dbReference>
<sequence length="232" mass="25736">MNAVELTNVLKRFSNGHGSDMTILFENMDFSVREGELVVVSGNQGSGKSTLLQMIAAMTPANKGTVHVFGEDLLSVHKRTEWRLNTIGFINADSCLIPYLSARQNLLIGLKKEDTGYEAKQAQATALLSELGFSEEAMDESIEALDDKQQLLATIGRIFMTQPKLILADEPAKALKGEESEELLTRLIHFSRQHGLTVIIATNDSSIIKKADRHVVVENHRLVEYPIERTCI</sequence>
<dbReference type="EMBL" id="JABXYM010000001">
    <property type="protein sequence ID" value="MCR6095865.1"/>
    <property type="molecule type" value="Genomic_DNA"/>
</dbReference>
<evidence type="ECO:0000256" key="2">
    <source>
        <dbReference type="ARBA" id="ARBA00022840"/>
    </source>
</evidence>
<dbReference type="PANTHER" id="PTHR42798:SF2">
    <property type="entry name" value="ABC TRANSPORTER ATP-BINDING PROTEIN MG467-RELATED"/>
    <property type="match status" value="1"/>
</dbReference>
<dbReference type="AlphaFoldDB" id="A0A9Q4FVW4"/>
<comment type="caution">
    <text evidence="4">The sequence shown here is derived from an EMBL/GenBank/DDBJ whole genome shotgun (WGS) entry which is preliminary data.</text>
</comment>
<dbReference type="InterPro" id="IPR027417">
    <property type="entry name" value="P-loop_NTPase"/>
</dbReference>
<evidence type="ECO:0000313" key="4">
    <source>
        <dbReference type="EMBL" id="MCR6095865.1"/>
    </source>
</evidence>
<reference evidence="4" key="1">
    <citation type="submission" date="2020-06" db="EMBL/GenBank/DDBJ databases">
        <title>Insight into the genomes of haloalkaliphilic bacilli from Kenyan soda lakes.</title>
        <authorList>
            <person name="Mwirichia R."/>
            <person name="Villamizar G.C."/>
            <person name="Poehlein A."/>
            <person name="Mugweru J."/>
            <person name="Kipnyargis A."/>
            <person name="Kiplimo D."/>
            <person name="Orwa P."/>
            <person name="Daniel R."/>
        </authorList>
    </citation>
    <scope>NUCLEOTIDE SEQUENCE</scope>
    <source>
        <strain evidence="4">B1096_S55</strain>
    </source>
</reference>
<keyword evidence="2 4" id="KW-0067">ATP-binding</keyword>
<proteinExistence type="predicted"/>
<dbReference type="Proteomes" id="UP001057753">
    <property type="component" value="Unassembled WGS sequence"/>
</dbReference>
<dbReference type="PANTHER" id="PTHR42798">
    <property type="entry name" value="LIPOPROTEIN-RELEASING SYSTEM ATP-BINDING PROTEIN LOLD"/>
    <property type="match status" value="1"/>
</dbReference>
<evidence type="ECO:0000259" key="3">
    <source>
        <dbReference type="PROSITE" id="PS50893"/>
    </source>
</evidence>
<accession>A0A9Q4FVW4</accession>
<dbReference type="Gene3D" id="3.40.50.300">
    <property type="entry name" value="P-loop containing nucleotide triphosphate hydrolases"/>
    <property type="match status" value="1"/>
</dbReference>
<dbReference type="SMART" id="SM00382">
    <property type="entry name" value="AAA"/>
    <property type="match status" value="1"/>
</dbReference>
<name>A0A9Q4FVW4_SALAG</name>
<dbReference type="SUPFAM" id="SSF52540">
    <property type="entry name" value="P-loop containing nucleoside triphosphate hydrolases"/>
    <property type="match status" value="1"/>
</dbReference>
<dbReference type="GO" id="GO:0005524">
    <property type="term" value="F:ATP binding"/>
    <property type="evidence" value="ECO:0007669"/>
    <property type="project" value="UniProtKB-KW"/>
</dbReference>
<gene>
    <name evidence="4" type="ORF">HXA33_04850</name>
</gene>
<organism evidence="4 5">
    <name type="scientific">Salipaludibacillus agaradhaerens</name>
    <name type="common">Bacillus agaradhaerens</name>
    <dbReference type="NCBI Taxonomy" id="76935"/>
    <lineage>
        <taxon>Bacteria</taxon>
        <taxon>Bacillati</taxon>
        <taxon>Bacillota</taxon>
        <taxon>Bacilli</taxon>
        <taxon>Bacillales</taxon>
        <taxon>Bacillaceae</taxon>
    </lineage>
</organism>
<dbReference type="PROSITE" id="PS50893">
    <property type="entry name" value="ABC_TRANSPORTER_2"/>
    <property type="match status" value="1"/>
</dbReference>
<dbReference type="Pfam" id="PF00005">
    <property type="entry name" value="ABC_tran"/>
    <property type="match status" value="1"/>
</dbReference>
<evidence type="ECO:0000256" key="1">
    <source>
        <dbReference type="ARBA" id="ARBA00022741"/>
    </source>
</evidence>
<dbReference type="InterPro" id="IPR003593">
    <property type="entry name" value="AAA+_ATPase"/>
</dbReference>
<keyword evidence="1" id="KW-0547">Nucleotide-binding</keyword>
<dbReference type="GO" id="GO:0016887">
    <property type="term" value="F:ATP hydrolysis activity"/>
    <property type="evidence" value="ECO:0007669"/>
    <property type="project" value="InterPro"/>
</dbReference>
<feature type="domain" description="ABC transporter" evidence="3">
    <location>
        <begin position="4"/>
        <end position="232"/>
    </location>
</feature>
<protein>
    <submittedName>
        <fullName evidence="4">ATP-binding cassette domain-containing protein</fullName>
    </submittedName>
</protein>
<evidence type="ECO:0000313" key="5">
    <source>
        <dbReference type="Proteomes" id="UP001057753"/>
    </source>
</evidence>